<accession>A0A7T8HGY9</accession>
<name>A0A7T8HGY9_CALRO</name>
<feature type="non-terminal residue" evidence="2">
    <location>
        <position position="101"/>
    </location>
</feature>
<evidence type="ECO:0000256" key="1">
    <source>
        <dbReference type="SAM" id="MobiDB-lite"/>
    </source>
</evidence>
<gene>
    <name evidence="2" type="ORF">FKW44_010422</name>
</gene>
<dbReference type="Proteomes" id="UP000595437">
    <property type="component" value="Chromosome 6"/>
</dbReference>
<reference evidence="3" key="1">
    <citation type="submission" date="2021-01" db="EMBL/GenBank/DDBJ databases">
        <title>Caligus Genome Assembly.</title>
        <authorList>
            <person name="Gallardo-Escarate C."/>
        </authorList>
    </citation>
    <scope>NUCLEOTIDE SEQUENCE [LARGE SCALE GENOMIC DNA]</scope>
</reference>
<evidence type="ECO:0000313" key="3">
    <source>
        <dbReference type="Proteomes" id="UP000595437"/>
    </source>
</evidence>
<dbReference type="AlphaFoldDB" id="A0A7T8HGY9"/>
<proteinExistence type="predicted"/>
<sequence>PCEPSLQRSNARESSSDSTVAKKLMSDNPSDSSIDARFSLLGIFDVFDAGVMAGISLPWVRLERGKRALSRMVIKFKIASVKGFRRVVQEGASVREALVKW</sequence>
<evidence type="ECO:0000313" key="2">
    <source>
        <dbReference type="EMBL" id="QQP49670.1"/>
    </source>
</evidence>
<dbReference type="OrthoDB" id="6350184at2759"/>
<keyword evidence="3" id="KW-1185">Reference proteome</keyword>
<protein>
    <submittedName>
        <fullName evidence="2">LOC100569581</fullName>
    </submittedName>
</protein>
<dbReference type="EMBL" id="CP045895">
    <property type="protein sequence ID" value="QQP49670.1"/>
    <property type="molecule type" value="Genomic_DNA"/>
</dbReference>
<feature type="non-terminal residue" evidence="2">
    <location>
        <position position="1"/>
    </location>
</feature>
<organism evidence="2 3">
    <name type="scientific">Caligus rogercresseyi</name>
    <name type="common">Sea louse</name>
    <dbReference type="NCBI Taxonomy" id="217165"/>
    <lineage>
        <taxon>Eukaryota</taxon>
        <taxon>Metazoa</taxon>
        <taxon>Ecdysozoa</taxon>
        <taxon>Arthropoda</taxon>
        <taxon>Crustacea</taxon>
        <taxon>Multicrustacea</taxon>
        <taxon>Hexanauplia</taxon>
        <taxon>Copepoda</taxon>
        <taxon>Siphonostomatoida</taxon>
        <taxon>Caligidae</taxon>
        <taxon>Caligus</taxon>
    </lineage>
</organism>
<feature type="region of interest" description="Disordered" evidence="1">
    <location>
        <begin position="1"/>
        <end position="30"/>
    </location>
</feature>